<organism evidence="1 2">
    <name type="scientific">Vararia minispora EC-137</name>
    <dbReference type="NCBI Taxonomy" id="1314806"/>
    <lineage>
        <taxon>Eukaryota</taxon>
        <taxon>Fungi</taxon>
        <taxon>Dikarya</taxon>
        <taxon>Basidiomycota</taxon>
        <taxon>Agaricomycotina</taxon>
        <taxon>Agaricomycetes</taxon>
        <taxon>Russulales</taxon>
        <taxon>Lachnocladiaceae</taxon>
        <taxon>Vararia</taxon>
    </lineage>
</organism>
<sequence>MSQNVRSANDFSASEINHVAGGHKANLKNSNTSEESKDHSRQQLSELEDSGRLGQQGSEGKNHNNVMGGYKATINNPNVGEEAKDHARDILRDNDALDN</sequence>
<reference evidence="1" key="1">
    <citation type="submission" date="2021-02" db="EMBL/GenBank/DDBJ databases">
        <authorList>
            <consortium name="DOE Joint Genome Institute"/>
            <person name="Ahrendt S."/>
            <person name="Looney B.P."/>
            <person name="Miyauchi S."/>
            <person name="Morin E."/>
            <person name="Drula E."/>
            <person name="Courty P.E."/>
            <person name="Chicoki N."/>
            <person name="Fauchery L."/>
            <person name="Kohler A."/>
            <person name="Kuo A."/>
            <person name="Labutti K."/>
            <person name="Pangilinan J."/>
            <person name="Lipzen A."/>
            <person name="Riley R."/>
            <person name="Andreopoulos W."/>
            <person name="He G."/>
            <person name="Johnson J."/>
            <person name="Barry K.W."/>
            <person name="Grigoriev I.V."/>
            <person name="Nagy L."/>
            <person name="Hibbett D."/>
            <person name="Henrissat B."/>
            <person name="Matheny P.B."/>
            <person name="Labbe J."/>
            <person name="Martin F."/>
        </authorList>
    </citation>
    <scope>NUCLEOTIDE SEQUENCE</scope>
    <source>
        <strain evidence="1">EC-137</strain>
    </source>
</reference>
<name>A0ACB8QN91_9AGAM</name>
<comment type="caution">
    <text evidence="1">The sequence shown here is derived from an EMBL/GenBank/DDBJ whole genome shotgun (WGS) entry which is preliminary data.</text>
</comment>
<dbReference type="EMBL" id="MU273522">
    <property type="protein sequence ID" value="KAI0033334.1"/>
    <property type="molecule type" value="Genomic_DNA"/>
</dbReference>
<reference evidence="1" key="2">
    <citation type="journal article" date="2022" name="New Phytol.">
        <title>Evolutionary transition to the ectomycorrhizal habit in the genomes of a hyperdiverse lineage of mushroom-forming fungi.</title>
        <authorList>
            <person name="Looney B."/>
            <person name="Miyauchi S."/>
            <person name="Morin E."/>
            <person name="Drula E."/>
            <person name="Courty P.E."/>
            <person name="Kohler A."/>
            <person name="Kuo A."/>
            <person name="LaButti K."/>
            <person name="Pangilinan J."/>
            <person name="Lipzen A."/>
            <person name="Riley R."/>
            <person name="Andreopoulos W."/>
            <person name="He G."/>
            <person name="Johnson J."/>
            <person name="Nolan M."/>
            <person name="Tritt A."/>
            <person name="Barry K.W."/>
            <person name="Grigoriev I.V."/>
            <person name="Nagy L.G."/>
            <person name="Hibbett D."/>
            <person name="Henrissat B."/>
            <person name="Matheny P.B."/>
            <person name="Labbe J."/>
            <person name="Martin F.M."/>
        </authorList>
    </citation>
    <scope>NUCLEOTIDE SEQUENCE</scope>
    <source>
        <strain evidence="1">EC-137</strain>
    </source>
</reference>
<evidence type="ECO:0000313" key="1">
    <source>
        <dbReference type="EMBL" id="KAI0033334.1"/>
    </source>
</evidence>
<accession>A0ACB8QN91</accession>
<evidence type="ECO:0000313" key="2">
    <source>
        <dbReference type="Proteomes" id="UP000814128"/>
    </source>
</evidence>
<dbReference type="Proteomes" id="UP000814128">
    <property type="component" value="Unassembled WGS sequence"/>
</dbReference>
<gene>
    <name evidence="1" type="ORF">K488DRAFT_47954</name>
</gene>
<keyword evidence="2" id="KW-1185">Reference proteome</keyword>
<proteinExistence type="predicted"/>
<protein>
    <submittedName>
        <fullName evidence="1">Uncharacterized protein</fullName>
    </submittedName>
</protein>